<evidence type="ECO:0000313" key="3">
    <source>
        <dbReference type="Proteomes" id="UP000533639"/>
    </source>
</evidence>
<protein>
    <submittedName>
        <fullName evidence="2">Uncharacterized protein</fullName>
    </submittedName>
</protein>
<reference evidence="2 3" key="1">
    <citation type="submission" date="2020-06" db="EMBL/GenBank/DDBJ databases">
        <authorList>
            <person name="Criscuolo A."/>
        </authorList>
    </citation>
    <scope>NUCLEOTIDE SEQUENCE [LARGE SCALE GENOMIC DNA]</scope>
    <source>
        <strain evidence="2">PXU-55</strain>
    </source>
</reference>
<name>A0A9N8J0S0_9FLAO</name>
<keyword evidence="3" id="KW-1185">Reference proteome</keyword>
<accession>A0A9N8J0S0</accession>
<dbReference type="AlphaFoldDB" id="A0A9N8J0S0"/>
<feature type="transmembrane region" description="Helical" evidence="1">
    <location>
        <begin position="6"/>
        <end position="26"/>
    </location>
</feature>
<keyword evidence="1" id="KW-0812">Transmembrane</keyword>
<keyword evidence="1" id="KW-0472">Membrane</keyword>
<proteinExistence type="predicted"/>
<dbReference type="EMBL" id="CAIJDE010000036">
    <property type="protein sequence ID" value="CAC9974124.1"/>
    <property type="molecule type" value="Genomic_DNA"/>
</dbReference>
<gene>
    <name evidence="2" type="ORF">FLAPXU55_01818</name>
</gene>
<evidence type="ECO:0000256" key="1">
    <source>
        <dbReference type="SAM" id="Phobius"/>
    </source>
</evidence>
<sequence>MFLVWYLNVILLIQNYIILILLFYILHDKFIKILTFFQIHLVEMIVFCTNELKINRLFENPFCLILIL</sequence>
<comment type="caution">
    <text evidence="2">The sequence shown here is derived from an EMBL/GenBank/DDBJ whole genome shotgun (WGS) entry which is preliminary data.</text>
</comment>
<evidence type="ECO:0000313" key="2">
    <source>
        <dbReference type="EMBL" id="CAC9974124.1"/>
    </source>
</evidence>
<dbReference type="Proteomes" id="UP000533639">
    <property type="component" value="Unassembled WGS sequence"/>
</dbReference>
<keyword evidence="1" id="KW-1133">Transmembrane helix</keyword>
<organism evidence="2 3">
    <name type="scientific">Flavobacterium panici</name>
    <dbReference type="NCBI Taxonomy" id="2654843"/>
    <lineage>
        <taxon>Bacteria</taxon>
        <taxon>Pseudomonadati</taxon>
        <taxon>Bacteroidota</taxon>
        <taxon>Flavobacteriia</taxon>
        <taxon>Flavobacteriales</taxon>
        <taxon>Flavobacteriaceae</taxon>
        <taxon>Flavobacterium</taxon>
    </lineage>
</organism>